<keyword evidence="5" id="KW-1185">Reference proteome</keyword>
<proteinExistence type="inferred from homology"/>
<dbReference type="InterPro" id="IPR003362">
    <property type="entry name" value="Bact_transf"/>
</dbReference>
<dbReference type="eggNOG" id="COG2148">
    <property type="taxonomic scope" value="Bacteria"/>
</dbReference>
<reference evidence="4 5" key="1">
    <citation type="journal article" date="2010" name="Proc. Natl. Acad. Sci. U.S.A.">
        <title>A Nitrospira metagenome illuminates the physiology and evolution of globally important nitrite-oxidizing bacteria.</title>
        <authorList>
            <person name="Lucker S."/>
            <person name="Wagner M."/>
            <person name="Maixner F."/>
            <person name="Pelletier E."/>
            <person name="Koch H."/>
            <person name="Vacherie B."/>
            <person name="Rattei T."/>
            <person name="Sinninghe Damste J."/>
            <person name="Spieck E."/>
            <person name="Le Paslier D."/>
            <person name="Daims H."/>
        </authorList>
    </citation>
    <scope>NUCLEOTIDE SEQUENCE [LARGE SCALE GENOMIC DNA]</scope>
</reference>
<evidence type="ECO:0000256" key="1">
    <source>
        <dbReference type="ARBA" id="ARBA00006464"/>
    </source>
</evidence>
<dbReference type="EMBL" id="FP929003">
    <property type="protein sequence ID" value="CBK42400.1"/>
    <property type="molecule type" value="Genomic_DNA"/>
</dbReference>
<evidence type="ECO:0000259" key="3">
    <source>
        <dbReference type="Pfam" id="PF02397"/>
    </source>
</evidence>
<dbReference type="PANTHER" id="PTHR30576">
    <property type="entry name" value="COLANIC BIOSYNTHESIS UDP-GLUCOSE LIPID CARRIER TRANSFERASE"/>
    <property type="match status" value="1"/>
</dbReference>
<dbReference type="AlphaFoldDB" id="D8PGL3"/>
<dbReference type="GO" id="GO:0016780">
    <property type="term" value="F:phosphotransferase activity, for other substituted phosphate groups"/>
    <property type="evidence" value="ECO:0007669"/>
    <property type="project" value="TreeGrafter"/>
</dbReference>
<dbReference type="Proteomes" id="UP000001660">
    <property type="component" value="Chromosome"/>
</dbReference>
<keyword evidence="2" id="KW-0812">Transmembrane</keyword>
<dbReference type="HOGENOM" id="CLU_024920_1_4_0"/>
<keyword evidence="2" id="KW-0472">Membrane</keyword>
<organism evidence="4 5">
    <name type="scientific">Nitrospira defluvii</name>
    <dbReference type="NCBI Taxonomy" id="330214"/>
    <lineage>
        <taxon>Bacteria</taxon>
        <taxon>Pseudomonadati</taxon>
        <taxon>Nitrospirota</taxon>
        <taxon>Nitrospiria</taxon>
        <taxon>Nitrospirales</taxon>
        <taxon>Nitrospiraceae</taxon>
        <taxon>Nitrospira</taxon>
    </lineage>
</organism>
<keyword evidence="2" id="KW-1133">Transmembrane helix</keyword>
<dbReference type="EC" id="2.7.8.-" evidence="4"/>
<name>D8PGL3_9BACT</name>
<dbReference type="Pfam" id="PF02397">
    <property type="entry name" value="Bac_transf"/>
    <property type="match status" value="1"/>
</dbReference>
<evidence type="ECO:0000313" key="5">
    <source>
        <dbReference type="Proteomes" id="UP000001660"/>
    </source>
</evidence>
<dbReference type="STRING" id="330214.NIDE2694"/>
<evidence type="ECO:0000313" key="4">
    <source>
        <dbReference type="EMBL" id="CBK42400.1"/>
    </source>
</evidence>
<sequence>MTVDRSCSEGFVRTRWDKRMLDLTLILVAAPVALPLLATLALATWAVQGSPVLFRQRRPGIEGKPFTIYKFRTMRQLPPGVAADAKSDGERLTRFGKLLRSTSLDELPELINVIKGDMSLVGPRPLLMQYLDRYTLEQQRRHDVLPGITGWAQVNGRNALTWEEKFDLDLWYVANHSLWVDLKILAMTAWKVIRREGIQHPGQVIMEEFKGYRN</sequence>
<gene>
    <name evidence="4" type="ORF">NIDE2694</name>
</gene>
<protein>
    <submittedName>
        <fullName evidence="4">Exopolysaccharide production protein</fullName>
        <ecNumber evidence="4">2.7.8.-</ecNumber>
    </submittedName>
</protein>
<comment type="similarity">
    <text evidence="1">Belongs to the bacterial sugar transferase family.</text>
</comment>
<keyword evidence="4" id="KW-0808">Transferase</keyword>
<feature type="transmembrane region" description="Helical" evidence="2">
    <location>
        <begin position="21"/>
        <end position="47"/>
    </location>
</feature>
<dbReference type="PANTHER" id="PTHR30576:SF8">
    <property type="entry name" value="UNDECAPRENYL-PHOSPHATE GALACTOSE PHOSPHOTRANSFERASE"/>
    <property type="match status" value="1"/>
</dbReference>
<evidence type="ECO:0000256" key="2">
    <source>
        <dbReference type="SAM" id="Phobius"/>
    </source>
</evidence>
<accession>D8PGL3</accession>
<dbReference type="KEGG" id="nde:NIDE2694"/>
<feature type="domain" description="Bacterial sugar transferase" evidence="3">
    <location>
        <begin position="18"/>
        <end position="193"/>
    </location>
</feature>